<evidence type="ECO:0000256" key="1">
    <source>
        <dbReference type="SAM" id="MobiDB-lite"/>
    </source>
</evidence>
<proteinExistence type="predicted"/>
<feature type="compositionally biased region" description="Polar residues" evidence="1">
    <location>
        <begin position="139"/>
        <end position="151"/>
    </location>
</feature>
<reference evidence="2" key="1">
    <citation type="submission" date="2021-03" db="EMBL/GenBank/DDBJ databases">
        <title>Draft genome sequence of rust myrtle Austropuccinia psidii MF-1, a brazilian biotype.</title>
        <authorList>
            <person name="Quecine M.C."/>
            <person name="Pachon D.M.R."/>
            <person name="Bonatelli M.L."/>
            <person name="Correr F.H."/>
            <person name="Franceschini L.M."/>
            <person name="Leite T.F."/>
            <person name="Margarido G.R.A."/>
            <person name="Almeida C.A."/>
            <person name="Ferrarezi J.A."/>
            <person name="Labate C.A."/>
        </authorList>
    </citation>
    <scope>NUCLEOTIDE SEQUENCE</scope>
    <source>
        <strain evidence="2">MF-1</strain>
    </source>
</reference>
<name>A0A9Q3KV22_9BASI</name>
<organism evidence="2 3">
    <name type="scientific">Austropuccinia psidii MF-1</name>
    <dbReference type="NCBI Taxonomy" id="1389203"/>
    <lineage>
        <taxon>Eukaryota</taxon>
        <taxon>Fungi</taxon>
        <taxon>Dikarya</taxon>
        <taxon>Basidiomycota</taxon>
        <taxon>Pucciniomycotina</taxon>
        <taxon>Pucciniomycetes</taxon>
        <taxon>Pucciniales</taxon>
        <taxon>Sphaerophragmiaceae</taxon>
        <taxon>Austropuccinia</taxon>
    </lineage>
</organism>
<protein>
    <submittedName>
        <fullName evidence="2">Uncharacterized protein</fullName>
    </submittedName>
</protein>
<dbReference type="EMBL" id="AVOT02126035">
    <property type="protein sequence ID" value="MBW0587146.1"/>
    <property type="molecule type" value="Genomic_DNA"/>
</dbReference>
<dbReference type="Proteomes" id="UP000765509">
    <property type="component" value="Unassembled WGS sequence"/>
</dbReference>
<feature type="region of interest" description="Disordered" evidence="1">
    <location>
        <begin position="88"/>
        <end position="192"/>
    </location>
</feature>
<evidence type="ECO:0000313" key="2">
    <source>
        <dbReference type="EMBL" id="MBW0587146.1"/>
    </source>
</evidence>
<keyword evidence="3" id="KW-1185">Reference proteome</keyword>
<sequence>MCLRGQKAHLKSHKMLIHNRIFHPTLNIPSGSQVNVGNEKRVDGGRRKRPLENVTWSGLSEGNLGWTLHQNMAPKGKSVQYQEPIEDKKVTGRHHPYASKPRMGHASLSREKIVDDEDENMSLIQSEINDEPRKDNSTAHEQGTQSNSEFTHPQMGLAQGMLKQSEVRQQTNQARKAHNVGNVKARRRNKNG</sequence>
<gene>
    <name evidence="2" type="ORF">O181_126861</name>
</gene>
<dbReference type="AlphaFoldDB" id="A0A9Q3KV22"/>
<accession>A0A9Q3KV22</accession>
<comment type="caution">
    <text evidence="2">The sequence shown here is derived from an EMBL/GenBank/DDBJ whole genome shotgun (WGS) entry which is preliminary data.</text>
</comment>
<evidence type="ECO:0000313" key="3">
    <source>
        <dbReference type="Proteomes" id="UP000765509"/>
    </source>
</evidence>